<dbReference type="InterPro" id="IPR018711">
    <property type="entry name" value="NAGPA"/>
</dbReference>
<dbReference type="PANTHER" id="PTHR40446:SF2">
    <property type="entry name" value="N-ACETYLGLUCOSAMINE-1-PHOSPHODIESTER ALPHA-N-ACETYLGLUCOSAMINIDASE"/>
    <property type="match status" value="1"/>
</dbReference>
<gene>
    <name evidence="2" type="ORF">CleRT_15830</name>
</gene>
<evidence type="ECO:0000259" key="1">
    <source>
        <dbReference type="Pfam" id="PF09992"/>
    </source>
</evidence>
<proteinExistence type="predicted"/>
<sequence>MQIPKFKCLTAGIEYTAVNPSYSQSIEKIYAFKIDLNRYNFQIIRAKDLKQTSLFANQWTQPHKVFIAINGGFFTPTLHPLGLRISNGETLSPLRPIKWWGIFLIKNNQARIVSPQNYSPSPQINFAIQATPRLIINGQILKLQERLAQRSSLCITKSGKVIIAITDLNLLLTPTQLAILLKKLDCYNALNLDGGTSSQLFARINDFSLNVPSLRPVADLILVSQVNLFSLKKNNQLIDISRRE</sequence>
<organism evidence="2 3">
    <name type="scientific">Candidatus Coxiella mudrowiae</name>
    <dbReference type="NCBI Taxonomy" id="2054173"/>
    <lineage>
        <taxon>Bacteria</taxon>
        <taxon>Pseudomonadati</taxon>
        <taxon>Pseudomonadota</taxon>
        <taxon>Gammaproteobacteria</taxon>
        <taxon>Legionellales</taxon>
        <taxon>Coxiellaceae</taxon>
        <taxon>Coxiella</taxon>
    </lineage>
</organism>
<evidence type="ECO:0000313" key="3">
    <source>
        <dbReference type="Proteomes" id="UP000063965"/>
    </source>
</evidence>
<evidence type="ECO:0000313" key="2">
    <source>
        <dbReference type="EMBL" id="AKQ34031.1"/>
    </source>
</evidence>
<reference evidence="2 3" key="1">
    <citation type="journal article" date="2015" name="Genome Biol. Evol.">
        <title>Distinctive Genome Reduction Rates Revealed by Genomic Analyses of Two Coxiella-Like Endosymbionts in Ticks.</title>
        <authorList>
            <person name="Gottlieb Y."/>
            <person name="Lalzar I."/>
            <person name="Klasson L."/>
        </authorList>
    </citation>
    <scope>NUCLEOTIDE SEQUENCE [LARGE SCALE GENOMIC DNA]</scope>
    <source>
        <strain evidence="2 3">CRt</strain>
    </source>
</reference>
<name>A0ABN4HRW2_9COXI</name>
<dbReference type="Pfam" id="PF09992">
    <property type="entry name" value="NAGPA"/>
    <property type="match status" value="1"/>
</dbReference>
<accession>A0ABN4HRW2</accession>
<dbReference type="Proteomes" id="UP000063965">
    <property type="component" value="Chromosome"/>
</dbReference>
<keyword evidence="3" id="KW-1185">Reference proteome</keyword>
<feature type="domain" description="Phosphodiester glycosidase" evidence="1">
    <location>
        <begin position="64"/>
        <end position="223"/>
    </location>
</feature>
<dbReference type="PANTHER" id="PTHR40446">
    <property type="entry name" value="N-ACETYLGLUCOSAMINE-1-PHOSPHODIESTER ALPHA-N-ACETYLGLUCOSAMINIDASE"/>
    <property type="match status" value="1"/>
</dbReference>
<dbReference type="RefSeq" id="WP_235379048.1">
    <property type="nucleotide sequence ID" value="NZ_CP011126.1"/>
</dbReference>
<protein>
    <recommendedName>
        <fullName evidence="1">Phosphodiester glycosidase domain-containing protein</fullName>
    </recommendedName>
</protein>
<dbReference type="EMBL" id="CP011126">
    <property type="protein sequence ID" value="AKQ34031.1"/>
    <property type="molecule type" value="Genomic_DNA"/>
</dbReference>